<gene>
    <name evidence="1" type="ORF">WR25_06719</name>
</gene>
<proteinExistence type="predicted"/>
<evidence type="ECO:0000313" key="1">
    <source>
        <dbReference type="EMBL" id="PAV92191.1"/>
    </source>
</evidence>
<evidence type="ECO:0000313" key="2">
    <source>
        <dbReference type="Proteomes" id="UP000218231"/>
    </source>
</evidence>
<keyword evidence="2" id="KW-1185">Reference proteome</keyword>
<reference evidence="1 2" key="1">
    <citation type="journal article" date="2017" name="Curr. Biol.">
        <title>Genome architecture and evolution of a unichromosomal asexual nematode.</title>
        <authorList>
            <person name="Fradin H."/>
            <person name="Zegar C."/>
            <person name="Gutwein M."/>
            <person name="Lucas J."/>
            <person name="Kovtun M."/>
            <person name="Corcoran D."/>
            <person name="Baugh L.R."/>
            <person name="Kiontke K."/>
            <person name="Gunsalus K."/>
            <person name="Fitch D.H."/>
            <person name="Piano F."/>
        </authorList>
    </citation>
    <scope>NUCLEOTIDE SEQUENCE [LARGE SCALE GENOMIC DNA]</scope>
    <source>
        <strain evidence="1">PF1309</strain>
    </source>
</reference>
<dbReference type="AlphaFoldDB" id="A0A2A2M0Y3"/>
<dbReference type="Proteomes" id="UP000218231">
    <property type="component" value="Unassembled WGS sequence"/>
</dbReference>
<dbReference type="EMBL" id="LIAE01006257">
    <property type="protein sequence ID" value="PAV92191.1"/>
    <property type="molecule type" value="Genomic_DNA"/>
</dbReference>
<comment type="caution">
    <text evidence="1">The sequence shown here is derived from an EMBL/GenBank/DDBJ whole genome shotgun (WGS) entry which is preliminary data.</text>
</comment>
<name>A0A2A2M0Y3_9BILA</name>
<sequence>MQCYLLSETCAYPGGSAIFCELPIGMTLCPDRQFNPSGPESVGNLARVGRHFYQIKIADQHGSERIGVGRQKTADIRPDRPG</sequence>
<accession>A0A2A2M0Y3</accession>
<protein>
    <submittedName>
        <fullName evidence="1">Uncharacterized protein</fullName>
    </submittedName>
</protein>
<organism evidence="1 2">
    <name type="scientific">Diploscapter pachys</name>
    <dbReference type="NCBI Taxonomy" id="2018661"/>
    <lineage>
        <taxon>Eukaryota</taxon>
        <taxon>Metazoa</taxon>
        <taxon>Ecdysozoa</taxon>
        <taxon>Nematoda</taxon>
        <taxon>Chromadorea</taxon>
        <taxon>Rhabditida</taxon>
        <taxon>Rhabditina</taxon>
        <taxon>Rhabditomorpha</taxon>
        <taxon>Rhabditoidea</taxon>
        <taxon>Rhabditidae</taxon>
        <taxon>Diploscapter</taxon>
    </lineage>
</organism>